<protein>
    <submittedName>
        <fullName evidence="1">Uncharacterized protein</fullName>
    </submittedName>
</protein>
<name>A0A261W1Y8_9BORD</name>
<organism evidence="1 2">
    <name type="scientific">Bordetella genomosp. 2</name>
    <dbReference type="NCBI Taxonomy" id="1983456"/>
    <lineage>
        <taxon>Bacteria</taxon>
        <taxon>Pseudomonadati</taxon>
        <taxon>Pseudomonadota</taxon>
        <taxon>Betaproteobacteria</taxon>
        <taxon>Burkholderiales</taxon>
        <taxon>Alcaligenaceae</taxon>
        <taxon>Bordetella</taxon>
    </lineage>
</organism>
<evidence type="ECO:0000313" key="2">
    <source>
        <dbReference type="Proteomes" id="UP000215633"/>
    </source>
</evidence>
<keyword evidence="2" id="KW-1185">Reference proteome</keyword>
<reference evidence="2" key="1">
    <citation type="submission" date="2017-05" db="EMBL/GenBank/DDBJ databases">
        <title>Complete and WGS of Bordetella genogroups.</title>
        <authorList>
            <person name="Spilker T."/>
            <person name="Lipuma J."/>
        </authorList>
    </citation>
    <scope>NUCLEOTIDE SEQUENCE [LARGE SCALE GENOMIC DNA]</scope>
    <source>
        <strain evidence="2">AU8256</strain>
    </source>
</reference>
<gene>
    <name evidence="1" type="ORF">CAL24_08230</name>
</gene>
<dbReference type="RefSeq" id="WP_094806350.1">
    <property type="nucleotide sequence ID" value="NZ_NEVT01000003.1"/>
</dbReference>
<dbReference type="EMBL" id="NEVT01000003">
    <property type="protein sequence ID" value="OZI79890.1"/>
    <property type="molecule type" value="Genomic_DNA"/>
</dbReference>
<dbReference type="AlphaFoldDB" id="A0A261W1Y8"/>
<accession>A0A261W1Y8</accession>
<sequence>MTKDEYAYARAELINLIAKQPNLFQAAPATEQGGRHLAGAYWGFIETLAELKTKKGPND</sequence>
<proteinExistence type="predicted"/>
<dbReference type="Proteomes" id="UP000215633">
    <property type="component" value="Unassembled WGS sequence"/>
</dbReference>
<evidence type="ECO:0000313" key="1">
    <source>
        <dbReference type="EMBL" id="OZI79890.1"/>
    </source>
</evidence>
<comment type="caution">
    <text evidence="1">The sequence shown here is derived from an EMBL/GenBank/DDBJ whole genome shotgun (WGS) entry which is preliminary data.</text>
</comment>